<protein>
    <submittedName>
        <fullName evidence="1">Uncharacterized protein</fullName>
    </submittedName>
</protein>
<sequence>MFINDKRERVIKVCRDITILSKRTIFLLHRITQTDRNVVLTESETKLNELKVLFLRVSNELQGNSYHR</sequence>
<dbReference type="InterPro" id="IPR036081">
    <property type="entry name" value="Translin_sf"/>
</dbReference>
<comment type="caution">
    <text evidence="1">The sequence shown here is derived from an EMBL/GenBank/DDBJ whole genome shotgun (WGS) entry which is preliminary data.</text>
</comment>
<dbReference type="SUPFAM" id="SSF74784">
    <property type="entry name" value="Translin"/>
    <property type="match status" value="1"/>
</dbReference>
<dbReference type="EMBL" id="JADGJW010001034">
    <property type="protein sequence ID" value="KAJ3207764.1"/>
    <property type="molecule type" value="Genomic_DNA"/>
</dbReference>
<dbReference type="Gene3D" id="1.20.58.190">
    <property type="entry name" value="Translin, domain 1"/>
    <property type="match status" value="1"/>
</dbReference>
<evidence type="ECO:0000313" key="2">
    <source>
        <dbReference type="Proteomes" id="UP001211065"/>
    </source>
</evidence>
<proteinExistence type="predicted"/>
<dbReference type="PANTHER" id="PTHR10741">
    <property type="entry name" value="TRANSLIN AND TRANSLIN ASSOCIATED PROTEIN X"/>
    <property type="match status" value="1"/>
</dbReference>
<keyword evidence="2" id="KW-1185">Reference proteome</keyword>
<accession>A0AAD5TUX4</accession>
<dbReference type="Pfam" id="PF01997">
    <property type="entry name" value="Translin"/>
    <property type="match status" value="1"/>
</dbReference>
<dbReference type="Proteomes" id="UP001211065">
    <property type="component" value="Unassembled WGS sequence"/>
</dbReference>
<organism evidence="1 2">
    <name type="scientific">Clydaea vesicula</name>
    <dbReference type="NCBI Taxonomy" id="447962"/>
    <lineage>
        <taxon>Eukaryota</taxon>
        <taxon>Fungi</taxon>
        <taxon>Fungi incertae sedis</taxon>
        <taxon>Chytridiomycota</taxon>
        <taxon>Chytridiomycota incertae sedis</taxon>
        <taxon>Chytridiomycetes</taxon>
        <taxon>Lobulomycetales</taxon>
        <taxon>Lobulomycetaceae</taxon>
        <taxon>Clydaea</taxon>
    </lineage>
</organism>
<dbReference type="InterPro" id="IPR002848">
    <property type="entry name" value="Translin_fam"/>
</dbReference>
<dbReference type="GO" id="GO:0043565">
    <property type="term" value="F:sequence-specific DNA binding"/>
    <property type="evidence" value="ECO:0007669"/>
    <property type="project" value="InterPro"/>
</dbReference>
<reference evidence="1" key="1">
    <citation type="submission" date="2020-05" db="EMBL/GenBank/DDBJ databases">
        <title>Phylogenomic resolution of chytrid fungi.</title>
        <authorList>
            <person name="Stajich J.E."/>
            <person name="Amses K."/>
            <person name="Simmons R."/>
            <person name="Seto K."/>
            <person name="Myers J."/>
            <person name="Bonds A."/>
            <person name="Quandt C.A."/>
            <person name="Barry K."/>
            <person name="Liu P."/>
            <person name="Grigoriev I."/>
            <person name="Longcore J.E."/>
            <person name="James T.Y."/>
        </authorList>
    </citation>
    <scope>NUCLEOTIDE SEQUENCE</scope>
    <source>
        <strain evidence="1">JEL0476</strain>
    </source>
</reference>
<evidence type="ECO:0000313" key="1">
    <source>
        <dbReference type="EMBL" id="KAJ3207764.1"/>
    </source>
</evidence>
<gene>
    <name evidence="1" type="ORF">HK099_000201</name>
</gene>
<dbReference type="AlphaFoldDB" id="A0AAD5TUX4"/>
<name>A0AAD5TUX4_9FUNG</name>
<dbReference type="InterPro" id="IPR016068">
    <property type="entry name" value="Translin_N"/>
</dbReference>